<dbReference type="EMBL" id="BMVC01000006">
    <property type="protein sequence ID" value="GHC95647.1"/>
    <property type="molecule type" value="Genomic_DNA"/>
</dbReference>
<dbReference type="Proteomes" id="UP000638353">
    <property type="component" value="Unassembled WGS sequence"/>
</dbReference>
<proteinExistence type="predicted"/>
<dbReference type="Pfam" id="PF04149">
    <property type="entry name" value="DUF397"/>
    <property type="match status" value="1"/>
</dbReference>
<name>A0A918WYI2_9ACTN</name>
<accession>A0A918WYI2</accession>
<sequence length="68" mass="7267">MGPAFPAVPDHAWFKSSYSGGNQTECVEAAHVGDSAAVRDSKHPLGPSITFARANWAQFIHALRSSDL</sequence>
<feature type="domain" description="DUF397" evidence="1">
    <location>
        <begin position="12"/>
        <end position="64"/>
    </location>
</feature>
<dbReference type="AlphaFoldDB" id="A0A918WYI2"/>
<dbReference type="InterPro" id="IPR007278">
    <property type="entry name" value="DUF397"/>
</dbReference>
<reference evidence="2" key="1">
    <citation type="journal article" date="2014" name="Int. J. Syst. Evol. Microbiol.">
        <title>Complete genome sequence of Corynebacterium casei LMG S-19264T (=DSM 44701T), isolated from a smear-ripened cheese.</title>
        <authorList>
            <consortium name="US DOE Joint Genome Institute (JGI-PGF)"/>
            <person name="Walter F."/>
            <person name="Albersmeier A."/>
            <person name="Kalinowski J."/>
            <person name="Ruckert C."/>
        </authorList>
    </citation>
    <scope>NUCLEOTIDE SEQUENCE</scope>
    <source>
        <strain evidence="2">JCM 4637</strain>
    </source>
</reference>
<gene>
    <name evidence="2" type="ORF">GCM10010334_35250</name>
</gene>
<evidence type="ECO:0000313" key="3">
    <source>
        <dbReference type="Proteomes" id="UP000638353"/>
    </source>
</evidence>
<dbReference type="RefSeq" id="WP_189824011.1">
    <property type="nucleotide sequence ID" value="NZ_BMVC01000006.1"/>
</dbReference>
<evidence type="ECO:0000313" key="2">
    <source>
        <dbReference type="EMBL" id="GHC95647.1"/>
    </source>
</evidence>
<reference evidence="2" key="2">
    <citation type="submission" date="2020-09" db="EMBL/GenBank/DDBJ databases">
        <authorList>
            <person name="Sun Q."/>
            <person name="Ohkuma M."/>
        </authorList>
    </citation>
    <scope>NUCLEOTIDE SEQUENCE</scope>
    <source>
        <strain evidence="2">JCM 4637</strain>
    </source>
</reference>
<evidence type="ECO:0000259" key="1">
    <source>
        <dbReference type="Pfam" id="PF04149"/>
    </source>
</evidence>
<comment type="caution">
    <text evidence="2">The sequence shown here is derived from an EMBL/GenBank/DDBJ whole genome shotgun (WGS) entry which is preliminary data.</text>
</comment>
<protein>
    <recommendedName>
        <fullName evidence="1">DUF397 domain-containing protein</fullName>
    </recommendedName>
</protein>
<organism evidence="2 3">
    <name type="scientific">Streptomyces finlayi</name>
    <dbReference type="NCBI Taxonomy" id="67296"/>
    <lineage>
        <taxon>Bacteria</taxon>
        <taxon>Bacillati</taxon>
        <taxon>Actinomycetota</taxon>
        <taxon>Actinomycetes</taxon>
        <taxon>Kitasatosporales</taxon>
        <taxon>Streptomycetaceae</taxon>
        <taxon>Streptomyces</taxon>
    </lineage>
</organism>